<dbReference type="RefSeq" id="WP_215337909.1">
    <property type="nucleotide sequence ID" value="NZ_JAGSGD010000001.1"/>
</dbReference>
<evidence type="ECO:0000313" key="2">
    <source>
        <dbReference type="EMBL" id="MBR7618117.1"/>
    </source>
</evidence>
<dbReference type="Pfam" id="PF12728">
    <property type="entry name" value="HTH_17"/>
    <property type="match status" value="1"/>
</dbReference>
<dbReference type="InterPro" id="IPR009061">
    <property type="entry name" value="DNA-bd_dom_put_sf"/>
</dbReference>
<sequence length="69" mass="7805">MLRKPLLTLQETADLLKLSHATLRGLIKTGDVRAIRIGREWRIAVRDLEEFLDAHANRAPGAHLSEPRP</sequence>
<dbReference type="NCBIfam" id="TIGR01764">
    <property type="entry name" value="excise"/>
    <property type="match status" value="1"/>
</dbReference>
<proteinExistence type="predicted"/>
<protein>
    <submittedName>
        <fullName evidence="2">Helix-turn-helix domain-containing protein</fullName>
    </submittedName>
</protein>
<organism evidence="2 3">
    <name type="scientific">Phenylobacterium glaciei</name>
    <dbReference type="NCBI Taxonomy" id="2803784"/>
    <lineage>
        <taxon>Bacteria</taxon>
        <taxon>Pseudomonadati</taxon>
        <taxon>Pseudomonadota</taxon>
        <taxon>Alphaproteobacteria</taxon>
        <taxon>Caulobacterales</taxon>
        <taxon>Caulobacteraceae</taxon>
        <taxon>Phenylobacterium</taxon>
    </lineage>
</organism>
<name>A0A941CXE9_9CAUL</name>
<reference evidence="2" key="1">
    <citation type="submission" date="2021-04" db="EMBL/GenBank/DDBJ databases">
        <title>Draft genome assembly of strain Phenylobacterium sp. 20VBR1 using MiniION and Illumina platforms.</title>
        <authorList>
            <person name="Thomas F.A."/>
            <person name="Krishnan K.P."/>
            <person name="Sinha R.K."/>
        </authorList>
    </citation>
    <scope>NUCLEOTIDE SEQUENCE</scope>
    <source>
        <strain evidence="2">20VBR1</strain>
    </source>
</reference>
<gene>
    <name evidence="2" type="ORF">JKL49_01845</name>
</gene>
<dbReference type="GO" id="GO:0003677">
    <property type="term" value="F:DNA binding"/>
    <property type="evidence" value="ECO:0007669"/>
    <property type="project" value="InterPro"/>
</dbReference>
<dbReference type="EMBL" id="JAGSGD010000001">
    <property type="protein sequence ID" value="MBR7618117.1"/>
    <property type="molecule type" value="Genomic_DNA"/>
</dbReference>
<dbReference type="AlphaFoldDB" id="A0A941CXE9"/>
<evidence type="ECO:0000313" key="3">
    <source>
        <dbReference type="Proteomes" id="UP000622580"/>
    </source>
</evidence>
<accession>A0A941CXE9</accession>
<dbReference type="Proteomes" id="UP000622580">
    <property type="component" value="Unassembled WGS sequence"/>
</dbReference>
<evidence type="ECO:0000259" key="1">
    <source>
        <dbReference type="Pfam" id="PF12728"/>
    </source>
</evidence>
<dbReference type="InterPro" id="IPR041657">
    <property type="entry name" value="HTH_17"/>
</dbReference>
<comment type="caution">
    <text evidence="2">The sequence shown here is derived from an EMBL/GenBank/DDBJ whole genome shotgun (WGS) entry which is preliminary data.</text>
</comment>
<feature type="domain" description="Helix-turn-helix" evidence="1">
    <location>
        <begin position="6"/>
        <end position="55"/>
    </location>
</feature>
<keyword evidence="3" id="KW-1185">Reference proteome</keyword>
<dbReference type="SUPFAM" id="SSF46955">
    <property type="entry name" value="Putative DNA-binding domain"/>
    <property type="match status" value="1"/>
</dbReference>
<dbReference type="InterPro" id="IPR010093">
    <property type="entry name" value="SinI_DNA-bd"/>
</dbReference>